<keyword evidence="3" id="KW-1185">Reference proteome</keyword>
<dbReference type="PANTHER" id="PTHR39426:SF1">
    <property type="entry name" value="HOMOLOGY TO DEATH-ON-CURING PROTEIN OF PHAGE P1"/>
    <property type="match status" value="1"/>
</dbReference>
<dbReference type="GO" id="GO:0016301">
    <property type="term" value="F:kinase activity"/>
    <property type="evidence" value="ECO:0007669"/>
    <property type="project" value="InterPro"/>
</dbReference>
<dbReference type="Proteomes" id="UP000014227">
    <property type="component" value="Chromosome I"/>
</dbReference>
<evidence type="ECO:0000259" key="1">
    <source>
        <dbReference type="PROSITE" id="PS51459"/>
    </source>
</evidence>
<dbReference type="AlphaFoldDB" id="S0EVC9"/>
<feature type="domain" description="Fido" evidence="1">
    <location>
        <begin position="1"/>
        <end position="115"/>
    </location>
</feature>
<name>S0EVC9_CHTCT</name>
<sequence length="146" mass="16575">MEYLTTHDIAWINTVVTGEMQPFNYIALESAMAGQYRYGNSQEVLAQAATFLRRLLFSPPFAKGNRRTALIATLTFLNRNGYRTAVSDEELVRILRDLERGVIDAHQAIEQMVVPAETQIQEDLRIFVQHQCLQHTKALQLALPGD</sequence>
<gene>
    <name evidence="2" type="ORF">CCALI_01910</name>
</gene>
<proteinExistence type="predicted"/>
<dbReference type="KEGG" id="ccz:CCALI_01910"/>
<dbReference type="InterPro" id="IPR053737">
    <property type="entry name" value="Type_II_TA_Toxin"/>
</dbReference>
<evidence type="ECO:0000313" key="2">
    <source>
        <dbReference type="EMBL" id="CCW35718.1"/>
    </source>
</evidence>
<dbReference type="InParanoid" id="S0EVC9"/>
<dbReference type="EMBL" id="HF951689">
    <property type="protein sequence ID" value="CCW35718.1"/>
    <property type="molecule type" value="Genomic_DNA"/>
</dbReference>
<dbReference type="PATRIC" id="fig|1303518.3.peg.1965"/>
<reference evidence="3" key="1">
    <citation type="submission" date="2013-03" db="EMBL/GenBank/DDBJ databases">
        <title>Genome sequence of Chthonomonas calidirosea, the first sequenced genome from the Armatimonadetes phylum (formally candidate division OP10).</title>
        <authorList>
            <person name="Lee K.C.Y."/>
            <person name="Morgan X.C."/>
            <person name="Dunfield P.F."/>
            <person name="Tamas I."/>
            <person name="Houghton K.M."/>
            <person name="Vyssotski M."/>
            <person name="Ryan J.L.J."/>
            <person name="Lagutin K."/>
            <person name="McDonald I.R."/>
            <person name="Stott M.B."/>
        </authorList>
    </citation>
    <scope>NUCLEOTIDE SEQUENCE [LARGE SCALE GENOMIC DNA]</scope>
    <source>
        <strain evidence="3">DSM 23976 / ICMP 18418 / T49</strain>
    </source>
</reference>
<dbReference type="RefSeq" id="WP_016483243.1">
    <property type="nucleotide sequence ID" value="NC_021487.1"/>
</dbReference>
<accession>S0EVC9</accession>
<dbReference type="NCBIfam" id="TIGR01550">
    <property type="entry name" value="DOC_P1"/>
    <property type="match status" value="1"/>
</dbReference>
<dbReference type="InterPro" id="IPR006440">
    <property type="entry name" value="Doc"/>
</dbReference>
<dbReference type="OrthoDB" id="9802752at2"/>
<protein>
    <submittedName>
        <fullName evidence="2">Death-on-curing family protein</fullName>
    </submittedName>
</protein>
<dbReference type="InterPro" id="IPR003812">
    <property type="entry name" value="Fido"/>
</dbReference>
<organism evidence="2 3">
    <name type="scientific">Chthonomonas calidirosea (strain DSM 23976 / ICMP 18418 / T49)</name>
    <dbReference type="NCBI Taxonomy" id="1303518"/>
    <lineage>
        <taxon>Bacteria</taxon>
        <taxon>Bacillati</taxon>
        <taxon>Armatimonadota</taxon>
        <taxon>Chthonomonadia</taxon>
        <taxon>Chthonomonadales</taxon>
        <taxon>Chthonomonadaceae</taxon>
        <taxon>Chthonomonas</taxon>
    </lineage>
</organism>
<dbReference type="PANTHER" id="PTHR39426">
    <property type="entry name" value="HOMOLOGY TO DEATH-ON-CURING PROTEIN OF PHAGE P1"/>
    <property type="match status" value="1"/>
</dbReference>
<dbReference type="Gene3D" id="1.20.120.1870">
    <property type="entry name" value="Fic/DOC protein, Fido domain"/>
    <property type="match status" value="1"/>
</dbReference>
<dbReference type="HOGENOM" id="CLU_1774090_0_0_0"/>
<dbReference type="SUPFAM" id="SSF140931">
    <property type="entry name" value="Fic-like"/>
    <property type="match status" value="1"/>
</dbReference>
<dbReference type="InterPro" id="IPR036597">
    <property type="entry name" value="Fido-like_dom_sf"/>
</dbReference>
<dbReference type="eggNOG" id="COG3654">
    <property type="taxonomic scope" value="Bacteria"/>
</dbReference>
<dbReference type="STRING" id="454171.CP488_02184"/>
<dbReference type="PROSITE" id="PS51459">
    <property type="entry name" value="FIDO"/>
    <property type="match status" value="1"/>
</dbReference>
<evidence type="ECO:0000313" key="3">
    <source>
        <dbReference type="Proteomes" id="UP000014227"/>
    </source>
</evidence>